<dbReference type="EnsemblMetazoa" id="RPRC009917-RA">
    <property type="protein sequence ID" value="RPRC009917-PA"/>
    <property type="gene ID" value="RPRC009917"/>
</dbReference>
<feature type="coiled-coil region" evidence="1">
    <location>
        <begin position="75"/>
        <end position="123"/>
    </location>
</feature>
<dbReference type="AlphaFoldDB" id="T1I0U7"/>
<evidence type="ECO:0000313" key="3">
    <source>
        <dbReference type="EnsemblMetazoa" id="RPRC009917-PA"/>
    </source>
</evidence>
<proteinExistence type="predicted"/>
<evidence type="ECO:0000313" key="4">
    <source>
        <dbReference type="Proteomes" id="UP000015103"/>
    </source>
</evidence>
<dbReference type="VEuPathDB" id="VectorBase:RPRC009917"/>
<evidence type="ECO:0000256" key="2">
    <source>
        <dbReference type="SAM" id="MobiDB-lite"/>
    </source>
</evidence>
<accession>T1I0U7</accession>
<dbReference type="HOGENOM" id="CLU_085185_0_0_1"/>
<reference evidence="3" key="1">
    <citation type="submission" date="2015-05" db="UniProtKB">
        <authorList>
            <consortium name="EnsemblMetazoa"/>
        </authorList>
    </citation>
    <scope>IDENTIFICATION</scope>
</reference>
<sequence length="285" mass="32813">MSDGLKKEANSVIYKKNSTPEIDKSERKRTRSSPDQLESGPFMKKISANVNKEKCEMGENLILKKLNEMDLKLSQVATKADLKETNEKLENLITENKNLKEEIVDLKKENKQVKESLEFALRKLKSKSLVIAGLQDLKENNDYTQEVKELCVKSLGMHEPMIDRAHSVAQGRLLLVELVRQADVQAMLINAKKLKGSGIWINRDLTYQDRQKKKKLLEIRKKIMAVDKVEKVLVRDGYLLYKKKKFYWDEEKGITASKEDDLSLINECFGRREQAMAVQSKNLIA</sequence>
<name>T1I0U7_RHOPR</name>
<feature type="region of interest" description="Disordered" evidence="2">
    <location>
        <begin position="1"/>
        <end position="40"/>
    </location>
</feature>
<dbReference type="InParanoid" id="T1I0U7"/>
<dbReference type="Proteomes" id="UP000015103">
    <property type="component" value="Unassembled WGS sequence"/>
</dbReference>
<keyword evidence="4" id="KW-1185">Reference proteome</keyword>
<dbReference type="EMBL" id="ACPB03017982">
    <property type="status" value="NOT_ANNOTATED_CDS"/>
    <property type="molecule type" value="Genomic_DNA"/>
</dbReference>
<evidence type="ECO:0000256" key="1">
    <source>
        <dbReference type="SAM" id="Coils"/>
    </source>
</evidence>
<keyword evidence="1" id="KW-0175">Coiled coil</keyword>
<organism evidence="3 4">
    <name type="scientific">Rhodnius prolixus</name>
    <name type="common">Triatomid bug</name>
    <dbReference type="NCBI Taxonomy" id="13249"/>
    <lineage>
        <taxon>Eukaryota</taxon>
        <taxon>Metazoa</taxon>
        <taxon>Ecdysozoa</taxon>
        <taxon>Arthropoda</taxon>
        <taxon>Hexapoda</taxon>
        <taxon>Insecta</taxon>
        <taxon>Pterygota</taxon>
        <taxon>Neoptera</taxon>
        <taxon>Paraneoptera</taxon>
        <taxon>Hemiptera</taxon>
        <taxon>Heteroptera</taxon>
        <taxon>Panheteroptera</taxon>
        <taxon>Cimicomorpha</taxon>
        <taxon>Reduviidae</taxon>
        <taxon>Triatominae</taxon>
        <taxon>Rhodnius</taxon>
    </lineage>
</organism>
<protein>
    <submittedName>
        <fullName evidence="3">Uncharacterized protein</fullName>
    </submittedName>
</protein>